<evidence type="ECO:0000313" key="10">
    <source>
        <dbReference type="EMBL" id="MBE1514462.1"/>
    </source>
</evidence>
<keyword evidence="11" id="KW-1185">Reference proteome</keyword>
<reference evidence="10 11" key="1">
    <citation type="submission" date="2020-10" db="EMBL/GenBank/DDBJ databases">
        <title>Sequencing the genomes of 1000 actinobacteria strains.</title>
        <authorList>
            <person name="Klenk H.-P."/>
        </authorList>
    </citation>
    <scope>NUCLEOTIDE SEQUENCE [LARGE SCALE GENOMIC DNA]</scope>
    <source>
        <strain evidence="10 11">DSM 15474</strain>
    </source>
</reference>
<comment type="caution">
    <text evidence="10">The sequence shown here is derived from an EMBL/GenBank/DDBJ whole genome shotgun (WGS) entry which is preliminary data.</text>
</comment>
<dbReference type="EMBL" id="JADBEE010000001">
    <property type="protein sequence ID" value="MBE1514462.1"/>
    <property type="molecule type" value="Genomic_DNA"/>
</dbReference>
<evidence type="ECO:0000256" key="3">
    <source>
        <dbReference type="ARBA" id="ARBA00022448"/>
    </source>
</evidence>
<name>A0ABR9J626_9MICC</name>
<dbReference type="InterPro" id="IPR051472">
    <property type="entry name" value="T3SS_Stator/FliH"/>
</dbReference>
<dbReference type="Pfam" id="PF02108">
    <property type="entry name" value="FliH"/>
    <property type="match status" value="1"/>
</dbReference>
<evidence type="ECO:0000259" key="9">
    <source>
        <dbReference type="Pfam" id="PF02108"/>
    </source>
</evidence>
<dbReference type="Proteomes" id="UP000636579">
    <property type="component" value="Unassembled WGS sequence"/>
</dbReference>
<keyword evidence="5" id="KW-0653">Protein transport</keyword>
<keyword evidence="6" id="KW-1006">Bacterial flagellum protein export</keyword>
<evidence type="ECO:0000256" key="7">
    <source>
        <dbReference type="SAM" id="Coils"/>
    </source>
</evidence>
<keyword evidence="10" id="KW-0969">Cilium</keyword>
<feature type="region of interest" description="Disordered" evidence="8">
    <location>
        <begin position="1"/>
        <end position="35"/>
    </location>
</feature>
<dbReference type="InterPro" id="IPR018035">
    <property type="entry name" value="Flagellar_FliH/T3SS_HrpE"/>
</dbReference>
<keyword evidence="3" id="KW-0813">Transport</keyword>
<evidence type="ECO:0000313" key="11">
    <source>
        <dbReference type="Proteomes" id="UP000636579"/>
    </source>
</evidence>
<keyword evidence="10" id="KW-0282">Flagellum</keyword>
<dbReference type="RefSeq" id="WP_192591209.1">
    <property type="nucleotide sequence ID" value="NZ_JADBEE010000001.1"/>
</dbReference>
<keyword evidence="4" id="KW-1005">Bacterial flagellum biogenesis</keyword>
<comment type="function">
    <text evidence="1">Needed for flagellar regrowth and assembly.</text>
</comment>
<evidence type="ECO:0000256" key="8">
    <source>
        <dbReference type="SAM" id="MobiDB-lite"/>
    </source>
</evidence>
<accession>A0ABR9J626</accession>
<sequence length="242" mass="25438">MSSETTLLAEGTQPLQARLSSDAAPLADTNGAEDPSVRLLDFGTYGRPRPADAVYEGAKTHGYAAGYAAGMRAAAEAARRQREQRQASAQAAAQEAAAELRTATAALRAAAQAFHGEVAPVVMSAQETLVESGLELAEEIVGTELVHGEHSARAALTRVLSQLEPADVSRIRMHPQTAAQLPEEAAAQAGVRVIPDAQLKPGDAVADLPEGFLDARIGTALQRCREALLAHRARQDHEGQGR</sequence>
<evidence type="ECO:0000256" key="6">
    <source>
        <dbReference type="ARBA" id="ARBA00023225"/>
    </source>
</evidence>
<keyword evidence="10" id="KW-0966">Cell projection</keyword>
<comment type="similarity">
    <text evidence="2">Belongs to the FliH family.</text>
</comment>
<organism evidence="10 11">
    <name type="scientific">Nesterenkonia halotolerans</name>
    <dbReference type="NCBI Taxonomy" id="225325"/>
    <lineage>
        <taxon>Bacteria</taxon>
        <taxon>Bacillati</taxon>
        <taxon>Actinomycetota</taxon>
        <taxon>Actinomycetes</taxon>
        <taxon>Micrococcales</taxon>
        <taxon>Micrococcaceae</taxon>
        <taxon>Nesterenkonia</taxon>
    </lineage>
</organism>
<dbReference type="PANTHER" id="PTHR34982">
    <property type="entry name" value="YOP PROTEINS TRANSLOCATION PROTEIN L"/>
    <property type="match status" value="1"/>
</dbReference>
<evidence type="ECO:0000256" key="5">
    <source>
        <dbReference type="ARBA" id="ARBA00022927"/>
    </source>
</evidence>
<gene>
    <name evidence="10" type="ORF">H4W26_001217</name>
</gene>
<feature type="domain" description="Flagellar assembly protein FliH/Type III secretion system HrpE" evidence="9">
    <location>
        <begin position="104"/>
        <end position="223"/>
    </location>
</feature>
<evidence type="ECO:0000256" key="1">
    <source>
        <dbReference type="ARBA" id="ARBA00003041"/>
    </source>
</evidence>
<feature type="coiled-coil region" evidence="7">
    <location>
        <begin position="75"/>
        <end position="113"/>
    </location>
</feature>
<proteinExistence type="inferred from homology"/>
<keyword evidence="7" id="KW-0175">Coiled coil</keyword>
<evidence type="ECO:0000256" key="2">
    <source>
        <dbReference type="ARBA" id="ARBA00006602"/>
    </source>
</evidence>
<dbReference type="PANTHER" id="PTHR34982:SF1">
    <property type="entry name" value="FLAGELLAR ASSEMBLY PROTEIN FLIH"/>
    <property type="match status" value="1"/>
</dbReference>
<evidence type="ECO:0000256" key="4">
    <source>
        <dbReference type="ARBA" id="ARBA00022795"/>
    </source>
</evidence>
<protein>
    <submittedName>
        <fullName evidence="10">Flagellar assembly protein FliH</fullName>
    </submittedName>
</protein>